<protein>
    <submittedName>
        <fullName evidence="2">Uncharacterized protein</fullName>
    </submittedName>
</protein>
<keyword evidence="1" id="KW-0732">Signal</keyword>
<evidence type="ECO:0000313" key="3">
    <source>
        <dbReference type="Proteomes" id="UP000324748"/>
    </source>
</evidence>
<feature type="chain" id="PRO_5023135472" evidence="1">
    <location>
        <begin position="19"/>
        <end position="127"/>
    </location>
</feature>
<evidence type="ECO:0000313" key="2">
    <source>
        <dbReference type="EMBL" id="KAA1105725.1"/>
    </source>
</evidence>
<reference evidence="2 3" key="1">
    <citation type="submission" date="2019-05" db="EMBL/GenBank/DDBJ databases">
        <title>Emergence of the Ug99 lineage of the wheat stem rust pathogen through somatic hybridization.</title>
        <authorList>
            <person name="Li F."/>
            <person name="Upadhyaya N.M."/>
            <person name="Sperschneider J."/>
            <person name="Matny O."/>
            <person name="Nguyen-Phuc H."/>
            <person name="Mago R."/>
            <person name="Raley C."/>
            <person name="Miller M.E."/>
            <person name="Silverstein K.A.T."/>
            <person name="Henningsen E."/>
            <person name="Hirsch C.D."/>
            <person name="Visser B."/>
            <person name="Pretorius Z.A."/>
            <person name="Steffenson B.J."/>
            <person name="Schwessinger B."/>
            <person name="Dodds P.N."/>
            <person name="Figueroa M."/>
        </authorList>
    </citation>
    <scope>NUCLEOTIDE SEQUENCE [LARGE SCALE GENOMIC DNA]</scope>
    <source>
        <strain evidence="2">21-0</strain>
    </source>
</reference>
<feature type="signal peptide" evidence="1">
    <location>
        <begin position="1"/>
        <end position="18"/>
    </location>
</feature>
<sequence>MGILISVVVSLLLTIKDATVMRFRILGRDLITRTWEPIDTKKTKSEEVAREIEEESPDALIIVEIRVTQFCDWRWFERKIAAIRNFVLSFSRIQKVILRPSEKERIPEWFHFIWEMSIKSMSQLYRS</sequence>
<organism evidence="2 3">
    <name type="scientific">Puccinia graminis f. sp. tritici</name>
    <dbReference type="NCBI Taxonomy" id="56615"/>
    <lineage>
        <taxon>Eukaryota</taxon>
        <taxon>Fungi</taxon>
        <taxon>Dikarya</taxon>
        <taxon>Basidiomycota</taxon>
        <taxon>Pucciniomycotina</taxon>
        <taxon>Pucciniomycetes</taxon>
        <taxon>Pucciniales</taxon>
        <taxon>Pucciniaceae</taxon>
        <taxon>Puccinia</taxon>
    </lineage>
</organism>
<dbReference type="EMBL" id="VSWC01000040">
    <property type="protein sequence ID" value="KAA1105725.1"/>
    <property type="molecule type" value="Genomic_DNA"/>
</dbReference>
<proteinExistence type="predicted"/>
<comment type="caution">
    <text evidence="2">The sequence shown here is derived from an EMBL/GenBank/DDBJ whole genome shotgun (WGS) entry which is preliminary data.</text>
</comment>
<gene>
    <name evidence="2" type="ORF">PGT21_016886</name>
</gene>
<evidence type="ECO:0000256" key="1">
    <source>
        <dbReference type="SAM" id="SignalP"/>
    </source>
</evidence>
<dbReference type="AlphaFoldDB" id="A0A5B0PXS6"/>
<name>A0A5B0PXS6_PUCGR</name>
<dbReference type="Proteomes" id="UP000324748">
    <property type="component" value="Unassembled WGS sequence"/>
</dbReference>
<keyword evidence="3" id="KW-1185">Reference proteome</keyword>
<accession>A0A5B0PXS6</accession>